<keyword evidence="2" id="KW-1185">Reference proteome</keyword>
<dbReference type="OrthoDB" id="9398066at2759"/>
<protein>
    <submittedName>
        <fullName evidence="1">Uncharacterized protein</fullName>
    </submittedName>
</protein>
<evidence type="ECO:0000313" key="2">
    <source>
        <dbReference type="Proteomes" id="UP000796761"/>
    </source>
</evidence>
<dbReference type="Proteomes" id="UP000796761">
    <property type="component" value="Unassembled WGS sequence"/>
</dbReference>
<evidence type="ECO:0000313" key="1">
    <source>
        <dbReference type="EMBL" id="TRZ08580.1"/>
    </source>
</evidence>
<organism evidence="1 2">
    <name type="scientific">Zosterops borbonicus</name>
    <dbReference type="NCBI Taxonomy" id="364589"/>
    <lineage>
        <taxon>Eukaryota</taxon>
        <taxon>Metazoa</taxon>
        <taxon>Chordata</taxon>
        <taxon>Craniata</taxon>
        <taxon>Vertebrata</taxon>
        <taxon>Euteleostomi</taxon>
        <taxon>Archelosauria</taxon>
        <taxon>Archosauria</taxon>
        <taxon>Dinosauria</taxon>
        <taxon>Saurischia</taxon>
        <taxon>Theropoda</taxon>
        <taxon>Coelurosauria</taxon>
        <taxon>Aves</taxon>
        <taxon>Neognathae</taxon>
        <taxon>Neoaves</taxon>
        <taxon>Telluraves</taxon>
        <taxon>Australaves</taxon>
        <taxon>Passeriformes</taxon>
        <taxon>Sylvioidea</taxon>
        <taxon>Zosteropidae</taxon>
        <taxon>Zosterops</taxon>
    </lineage>
</organism>
<name>A0A8K1FYU5_9PASS</name>
<accession>A0A8K1FYU5</accession>
<proteinExistence type="predicted"/>
<gene>
    <name evidence="1" type="ORF">HGM15179_018528</name>
</gene>
<comment type="caution">
    <text evidence="1">The sequence shown here is derived from an EMBL/GenBank/DDBJ whole genome shotgun (WGS) entry which is preliminary data.</text>
</comment>
<dbReference type="EMBL" id="SWJQ01001305">
    <property type="protein sequence ID" value="TRZ08580.1"/>
    <property type="molecule type" value="Genomic_DNA"/>
</dbReference>
<reference evidence="1" key="1">
    <citation type="submission" date="2019-04" db="EMBL/GenBank/DDBJ databases">
        <title>Genome assembly of Zosterops borbonicus 15179.</title>
        <authorList>
            <person name="Leroy T."/>
            <person name="Anselmetti Y."/>
            <person name="Tilak M.-K."/>
            <person name="Nabholz B."/>
        </authorList>
    </citation>
    <scope>NUCLEOTIDE SEQUENCE</scope>
    <source>
        <strain evidence="1">HGM_15179</strain>
        <tissue evidence="1">Muscle</tissue>
    </source>
</reference>
<dbReference type="AlphaFoldDB" id="A0A8K1FYU5"/>
<sequence length="349" mass="36579">MGMEPKVGTPKSPVSPPVGTLKVSLPTLPAEVEWAKDTLDQAWVALVALAEALVAPGSIPTVLDQAKAVLGQAQVALKGLEVARKALVAPAVALGTLGDEDPEWLQKYGASFEAAAAALECEERRARRCQRRFRTGHELAMGMMVLCAAVLSLDSVRAALGVAEDSHLLLALATVVVSCQVAWQGLGTSRRHLATAADNQRDVAQRLRHRAGLAVKAKDNAKSAMATNEATAAVLGQLEKVTLALETLVAAVTQDREVTPWGTQGQGFPNAAQALEDILVDLRESGQGHGEMARRLEVAWRALVGQGQGQGQDGDTGVALSPPWHGDTRVTLGTLGTPHVFPLGTPGPP</sequence>